<sequence length="361" mass="39367">MLHRVRQQARVRYLSVRRWSLEVRTARVGVVGIIRRTPKIRRFHFVTTLTLVHTFFTWAGMLLFARVNFFTAKHLSPVAVAPLTLGYVGYIILNNLSLNLNTVGFYQILKIAIAPTVMLLDFLMHGRTQTWRIACSVAVVCAGVTAATVTDVVAVSNLVGLAVGLASVLVTAMYQIWAGSKQRELQATSSQLLLSYTPQAIVLLLVLSPLVDDIGIDNPRRLDTVLGFPYTPPAVAAILVSALLGILVSLSTFLVIGTTSSLTYNIVGHLKTVLILAGGCLLFGDSMPWKRLAGIALTMSGIGWYTYLSVQASTASDRSRGKGHEPTSPVPDRERERGEREWERGEREALLPAKDVAGSAA</sequence>
<comment type="subcellular location">
    <subcellularLocation>
        <location evidence="1">Membrane</location>
        <topology evidence="1">Multi-pass membrane protein</topology>
    </subcellularLocation>
</comment>
<evidence type="ECO:0000256" key="3">
    <source>
        <dbReference type="ARBA" id="ARBA00022989"/>
    </source>
</evidence>
<dbReference type="GO" id="GO:0016020">
    <property type="term" value="C:membrane"/>
    <property type="evidence" value="ECO:0007669"/>
    <property type="project" value="UniProtKB-SubCell"/>
</dbReference>
<keyword evidence="2 6" id="KW-0812">Transmembrane</keyword>
<feature type="domain" description="Sugar phosphate transporter" evidence="7">
    <location>
        <begin position="43"/>
        <end position="305"/>
    </location>
</feature>
<feature type="compositionally biased region" description="Basic and acidic residues" evidence="5">
    <location>
        <begin position="317"/>
        <end position="349"/>
    </location>
</feature>
<name>A0A9W6BL39_9CHLO</name>
<evidence type="ECO:0000256" key="1">
    <source>
        <dbReference type="ARBA" id="ARBA00004141"/>
    </source>
</evidence>
<feature type="transmembrane region" description="Helical" evidence="6">
    <location>
        <begin position="155"/>
        <end position="180"/>
    </location>
</feature>
<keyword evidence="4 6" id="KW-0472">Membrane</keyword>
<gene>
    <name evidence="8" type="primary">PLEST006432</name>
    <name evidence="8" type="ORF">PLESTB_000782200</name>
</gene>
<evidence type="ECO:0000259" key="7">
    <source>
        <dbReference type="Pfam" id="PF03151"/>
    </source>
</evidence>
<feature type="transmembrane region" description="Helical" evidence="6">
    <location>
        <begin position="268"/>
        <end position="286"/>
    </location>
</feature>
<feature type="transmembrane region" description="Helical" evidence="6">
    <location>
        <begin position="75"/>
        <end position="93"/>
    </location>
</feature>
<evidence type="ECO:0000313" key="9">
    <source>
        <dbReference type="Proteomes" id="UP001165080"/>
    </source>
</evidence>
<dbReference type="Pfam" id="PF03151">
    <property type="entry name" value="TPT"/>
    <property type="match status" value="1"/>
</dbReference>
<keyword evidence="3 6" id="KW-1133">Transmembrane helix</keyword>
<dbReference type="EMBL" id="BRXU01000008">
    <property type="protein sequence ID" value="GLC53740.1"/>
    <property type="molecule type" value="Genomic_DNA"/>
</dbReference>
<feature type="transmembrane region" description="Helical" evidence="6">
    <location>
        <begin position="43"/>
        <end position="63"/>
    </location>
</feature>
<evidence type="ECO:0000256" key="2">
    <source>
        <dbReference type="ARBA" id="ARBA00022692"/>
    </source>
</evidence>
<proteinExistence type="predicted"/>
<organism evidence="8 9">
    <name type="scientific">Pleodorina starrii</name>
    <dbReference type="NCBI Taxonomy" id="330485"/>
    <lineage>
        <taxon>Eukaryota</taxon>
        <taxon>Viridiplantae</taxon>
        <taxon>Chlorophyta</taxon>
        <taxon>core chlorophytes</taxon>
        <taxon>Chlorophyceae</taxon>
        <taxon>CS clade</taxon>
        <taxon>Chlamydomonadales</taxon>
        <taxon>Volvocaceae</taxon>
        <taxon>Pleodorina</taxon>
    </lineage>
</organism>
<feature type="transmembrane region" description="Helical" evidence="6">
    <location>
        <begin position="131"/>
        <end position="149"/>
    </location>
</feature>
<feature type="transmembrane region" description="Helical" evidence="6">
    <location>
        <begin position="192"/>
        <end position="211"/>
    </location>
</feature>
<evidence type="ECO:0000256" key="6">
    <source>
        <dbReference type="SAM" id="Phobius"/>
    </source>
</evidence>
<dbReference type="PANTHER" id="PTHR11132">
    <property type="entry name" value="SOLUTE CARRIER FAMILY 35"/>
    <property type="match status" value="1"/>
</dbReference>
<feature type="transmembrane region" description="Helical" evidence="6">
    <location>
        <begin position="231"/>
        <end position="256"/>
    </location>
</feature>
<dbReference type="AlphaFoldDB" id="A0A9W6BL39"/>
<accession>A0A9W6BL39</accession>
<feature type="transmembrane region" description="Helical" evidence="6">
    <location>
        <begin position="292"/>
        <end position="310"/>
    </location>
</feature>
<dbReference type="InterPro" id="IPR004853">
    <property type="entry name" value="Sugar_P_trans_dom"/>
</dbReference>
<protein>
    <recommendedName>
        <fullName evidence="7">Sugar phosphate transporter domain-containing protein</fullName>
    </recommendedName>
</protein>
<dbReference type="InterPro" id="IPR050186">
    <property type="entry name" value="TPT_transporter"/>
</dbReference>
<evidence type="ECO:0000256" key="4">
    <source>
        <dbReference type="ARBA" id="ARBA00023136"/>
    </source>
</evidence>
<dbReference type="Proteomes" id="UP001165080">
    <property type="component" value="Unassembled WGS sequence"/>
</dbReference>
<evidence type="ECO:0000256" key="5">
    <source>
        <dbReference type="SAM" id="MobiDB-lite"/>
    </source>
</evidence>
<evidence type="ECO:0000313" key="8">
    <source>
        <dbReference type="EMBL" id="GLC53740.1"/>
    </source>
</evidence>
<keyword evidence="9" id="KW-1185">Reference proteome</keyword>
<comment type="caution">
    <text evidence="8">The sequence shown here is derived from an EMBL/GenBank/DDBJ whole genome shotgun (WGS) entry which is preliminary data.</text>
</comment>
<feature type="region of interest" description="Disordered" evidence="5">
    <location>
        <begin position="316"/>
        <end position="361"/>
    </location>
</feature>
<reference evidence="8 9" key="1">
    <citation type="journal article" date="2023" name="Commun. Biol.">
        <title>Reorganization of the ancestral sex-determining regions during the evolution of trioecy in Pleodorina starrii.</title>
        <authorList>
            <person name="Takahashi K."/>
            <person name="Suzuki S."/>
            <person name="Kawai-Toyooka H."/>
            <person name="Yamamoto K."/>
            <person name="Hamaji T."/>
            <person name="Ootsuki R."/>
            <person name="Yamaguchi H."/>
            <person name="Kawachi M."/>
            <person name="Higashiyama T."/>
            <person name="Nozaki H."/>
        </authorList>
    </citation>
    <scope>NUCLEOTIDE SEQUENCE [LARGE SCALE GENOMIC DNA]</scope>
    <source>
        <strain evidence="8 9">NIES-4479</strain>
    </source>
</reference>